<dbReference type="EMBL" id="PDCR01000004">
    <property type="protein sequence ID" value="PEG55843.1"/>
    <property type="molecule type" value="Genomic_DNA"/>
</dbReference>
<accession>A0A2A7NZW0</accession>
<comment type="caution">
    <text evidence="1">The sequence shown here is derived from an EMBL/GenBank/DDBJ whole genome shotgun (WGS) entry which is preliminary data.</text>
</comment>
<organism evidence="1 2">
    <name type="scientific">Mycolicibacterium diernhoferi</name>
    <dbReference type="NCBI Taxonomy" id="1801"/>
    <lineage>
        <taxon>Bacteria</taxon>
        <taxon>Bacillati</taxon>
        <taxon>Actinomycetota</taxon>
        <taxon>Actinomycetes</taxon>
        <taxon>Mycobacteriales</taxon>
        <taxon>Mycobacteriaceae</taxon>
        <taxon>Mycolicibacterium</taxon>
    </lineage>
</organism>
<dbReference type="OrthoDB" id="8183309at2"/>
<evidence type="ECO:0008006" key="3">
    <source>
        <dbReference type="Google" id="ProtNLM"/>
    </source>
</evidence>
<protein>
    <recommendedName>
        <fullName evidence="3">Diacylglycerol O-acyltransferase</fullName>
    </recommendedName>
</protein>
<evidence type="ECO:0000313" key="1">
    <source>
        <dbReference type="EMBL" id="PEG55843.1"/>
    </source>
</evidence>
<gene>
    <name evidence="1" type="ORF">CRI78_04295</name>
</gene>
<reference evidence="1 2" key="1">
    <citation type="submission" date="2017-10" db="EMBL/GenBank/DDBJ databases">
        <title>The new phylogeny of genus Mycobacterium.</title>
        <authorList>
            <person name="Tortoli E."/>
            <person name="Trovato A."/>
            <person name="Cirillo D.M."/>
        </authorList>
    </citation>
    <scope>NUCLEOTIDE SEQUENCE [LARGE SCALE GENOMIC DNA]</scope>
    <source>
        <strain evidence="1 2">IP141170001</strain>
    </source>
</reference>
<dbReference type="AlphaFoldDB" id="A0A2A7NZW0"/>
<dbReference type="RefSeq" id="WP_097933518.1">
    <property type="nucleotide sequence ID" value="NZ_BAAATC010000019.1"/>
</dbReference>
<evidence type="ECO:0000313" key="2">
    <source>
        <dbReference type="Proteomes" id="UP000220340"/>
    </source>
</evidence>
<name>A0A2A7NZW0_9MYCO</name>
<keyword evidence="2" id="KW-1185">Reference proteome</keyword>
<sequence length="453" mass="48635">MTIDDVRLADNRLTLWDEALVRANRATGRVQLIQCVWVYEHPVNMDAVQEFYRNFGYGMAGRRVERSPLPFGRYRWVSALGPAAPLQVNTDPLPREQVSDWADRFAQVPVDPENGPGWHMAVQAFDGGVTGISVVGSHCLGDGVAALLAVGTAVAGAKVDIGYPPPLSRRRGRAIAADLRETLLGLPEIGRAARKAVKVLRGDGAPAAAPAEPKTVRAIANPDELVIVPAITAYVDLAEWDARAESLGGNGYSMLAGFSAKLGERMGRRNPDGNISLLIAISDRTSETDVRANAMTLVNAKVDPTEMTTDLGPTRNVLRDALKSAKDQPNEILDLMPLTPLVPKRLVKKVADMMIASDDMPVVCSNMGDLPPVLTTVDGTEAEYTAFYGVDQATPRGELEQGDGQLVVVSGRISGKIIIGIVAYQSGAENSKSRLRDLTAETLAEFDLTAVFV</sequence>
<dbReference type="Proteomes" id="UP000220340">
    <property type="component" value="Unassembled WGS sequence"/>
</dbReference>
<proteinExistence type="predicted"/>